<dbReference type="PROSITE" id="PS50222">
    <property type="entry name" value="EF_HAND_2"/>
    <property type="match status" value="3"/>
</dbReference>
<comment type="caution">
    <text evidence="7">The sequence shown here is derived from an EMBL/GenBank/DDBJ whole genome shotgun (WGS) entry which is preliminary data.</text>
</comment>
<name>A0A814WLT6_9BILA</name>
<dbReference type="SUPFAM" id="SSF47473">
    <property type="entry name" value="EF-hand"/>
    <property type="match status" value="1"/>
</dbReference>
<dbReference type="InterPro" id="IPR040365">
    <property type="entry name" value="EFHD1/2"/>
</dbReference>
<keyword evidence="3" id="KW-0106">Calcium</keyword>
<feature type="domain" description="EF-hand" evidence="6">
    <location>
        <begin position="72"/>
        <end position="107"/>
    </location>
</feature>
<dbReference type="Gene3D" id="1.10.238.10">
    <property type="entry name" value="EF-hand"/>
    <property type="match status" value="2"/>
</dbReference>
<dbReference type="InterPro" id="IPR011992">
    <property type="entry name" value="EF-hand-dom_pair"/>
</dbReference>
<feature type="coiled-coil region" evidence="4">
    <location>
        <begin position="219"/>
        <end position="246"/>
    </location>
</feature>
<dbReference type="CDD" id="cd00051">
    <property type="entry name" value="EFh"/>
    <property type="match status" value="2"/>
</dbReference>
<dbReference type="Pfam" id="PF00036">
    <property type="entry name" value="EF-hand_1"/>
    <property type="match status" value="1"/>
</dbReference>
<accession>A0A814WLT6</accession>
<proteinExistence type="predicted"/>
<evidence type="ECO:0000259" key="6">
    <source>
        <dbReference type="PROSITE" id="PS50222"/>
    </source>
</evidence>
<feature type="compositionally biased region" description="Low complexity" evidence="5">
    <location>
        <begin position="19"/>
        <end position="32"/>
    </location>
</feature>
<feature type="domain" description="EF-hand" evidence="6">
    <location>
        <begin position="142"/>
        <end position="177"/>
    </location>
</feature>
<keyword evidence="4" id="KW-0175">Coiled coil</keyword>
<sequence>MDADLAQKLSQRIRRIESVDSSSETSSINGNSYGTGMNDEPDSPLSSSSASCEYHRPVVFNPYTEYTEFTRKQIQSLMQTFDKYDTDKDKSLNFNELKVMMEKLGMPQTHLALKEMIKQVDEDQDGKISFREVMMEKLGMPQTHLALKEMIKQVDEDQDGKISFREFLLIFRKAMPDNTEIENEKSSIASVLQQLYSMLVEIDVSKEGVGGAKNFFEAKVAAIKEQDKFQREIREEQEQRRRIEEDKVRRKVAFQNRLAQFQPT</sequence>
<dbReference type="GO" id="GO:0005509">
    <property type="term" value="F:calcium ion binding"/>
    <property type="evidence" value="ECO:0007669"/>
    <property type="project" value="InterPro"/>
</dbReference>
<dbReference type="InterPro" id="IPR018247">
    <property type="entry name" value="EF_Hand_1_Ca_BS"/>
</dbReference>
<evidence type="ECO:0000256" key="1">
    <source>
        <dbReference type="ARBA" id="ARBA00022723"/>
    </source>
</evidence>
<evidence type="ECO:0000256" key="5">
    <source>
        <dbReference type="SAM" id="MobiDB-lite"/>
    </source>
</evidence>
<dbReference type="Proteomes" id="UP000663855">
    <property type="component" value="Unassembled WGS sequence"/>
</dbReference>
<gene>
    <name evidence="7" type="ORF">CJN711_LOCUS12135</name>
</gene>
<dbReference type="EMBL" id="CAJNOV010005264">
    <property type="protein sequence ID" value="CAF1203314.1"/>
    <property type="molecule type" value="Genomic_DNA"/>
</dbReference>
<dbReference type="Pfam" id="PF13499">
    <property type="entry name" value="EF-hand_7"/>
    <property type="match status" value="1"/>
</dbReference>
<dbReference type="AlphaFoldDB" id="A0A814WLT6"/>
<dbReference type="PANTHER" id="PTHR13025:SF6">
    <property type="entry name" value="EF-HAND DOMAIN-CONTAINING PROTEIN-RELATED"/>
    <property type="match status" value="1"/>
</dbReference>
<evidence type="ECO:0000313" key="7">
    <source>
        <dbReference type="EMBL" id="CAF1203314.1"/>
    </source>
</evidence>
<feature type="region of interest" description="Disordered" evidence="5">
    <location>
        <begin position="1"/>
        <end position="50"/>
    </location>
</feature>
<dbReference type="PANTHER" id="PTHR13025">
    <property type="entry name" value="EF-HAND DOMAIN-CONTAINING PROTEIN D"/>
    <property type="match status" value="1"/>
</dbReference>
<keyword evidence="1" id="KW-0479">Metal-binding</keyword>
<organism evidence="7 8">
    <name type="scientific">Rotaria magnacalcarata</name>
    <dbReference type="NCBI Taxonomy" id="392030"/>
    <lineage>
        <taxon>Eukaryota</taxon>
        <taxon>Metazoa</taxon>
        <taxon>Spiralia</taxon>
        <taxon>Gnathifera</taxon>
        <taxon>Rotifera</taxon>
        <taxon>Eurotatoria</taxon>
        <taxon>Bdelloidea</taxon>
        <taxon>Philodinida</taxon>
        <taxon>Philodinidae</taxon>
        <taxon>Rotaria</taxon>
    </lineage>
</organism>
<evidence type="ECO:0000256" key="4">
    <source>
        <dbReference type="SAM" id="Coils"/>
    </source>
</evidence>
<evidence type="ECO:0000313" key="8">
    <source>
        <dbReference type="Proteomes" id="UP000663855"/>
    </source>
</evidence>
<dbReference type="InterPro" id="IPR002048">
    <property type="entry name" value="EF_hand_dom"/>
</dbReference>
<feature type="domain" description="EF-hand" evidence="6">
    <location>
        <begin position="108"/>
        <end position="141"/>
    </location>
</feature>
<dbReference type="PROSITE" id="PS00018">
    <property type="entry name" value="EF_HAND_1"/>
    <property type="match status" value="3"/>
</dbReference>
<evidence type="ECO:0000256" key="2">
    <source>
        <dbReference type="ARBA" id="ARBA00022737"/>
    </source>
</evidence>
<reference evidence="7" key="1">
    <citation type="submission" date="2021-02" db="EMBL/GenBank/DDBJ databases">
        <authorList>
            <person name="Nowell W R."/>
        </authorList>
    </citation>
    <scope>NUCLEOTIDE SEQUENCE</scope>
</reference>
<keyword evidence="2" id="KW-0677">Repeat</keyword>
<dbReference type="SMART" id="SM00054">
    <property type="entry name" value="EFh"/>
    <property type="match status" value="3"/>
</dbReference>
<evidence type="ECO:0000256" key="3">
    <source>
        <dbReference type="ARBA" id="ARBA00022837"/>
    </source>
</evidence>
<protein>
    <recommendedName>
        <fullName evidence="6">EF-hand domain-containing protein</fullName>
    </recommendedName>
</protein>